<dbReference type="PANTHER" id="PTHR43652">
    <property type="entry name" value="BASIC AMINO ACID ANTIPORTER YFCC-RELATED"/>
    <property type="match status" value="1"/>
</dbReference>
<dbReference type="RefSeq" id="WP_101497646.1">
    <property type="nucleotide sequence ID" value="NZ_LNJZ01000009.1"/>
</dbReference>
<keyword evidence="4" id="KW-0677">Repeat</keyword>
<dbReference type="GO" id="GO:0006813">
    <property type="term" value="P:potassium ion transport"/>
    <property type="evidence" value="ECO:0007669"/>
    <property type="project" value="InterPro"/>
</dbReference>
<gene>
    <name evidence="9" type="ORF">DFQ45_1101</name>
</gene>
<feature type="transmembrane region" description="Helical" evidence="7">
    <location>
        <begin position="464"/>
        <end position="482"/>
    </location>
</feature>
<keyword evidence="10" id="KW-1185">Reference proteome</keyword>
<feature type="transmembrane region" description="Helical" evidence="7">
    <location>
        <begin position="502"/>
        <end position="522"/>
    </location>
</feature>
<feature type="transmembrane region" description="Helical" evidence="7">
    <location>
        <begin position="173"/>
        <end position="195"/>
    </location>
</feature>
<dbReference type="PANTHER" id="PTHR43652:SF1">
    <property type="entry name" value="RESPONSE REGULATOR"/>
    <property type="match status" value="1"/>
</dbReference>
<evidence type="ECO:0000256" key="1">
    <source>
        <dbReference type="ARBA" id="ARBA00004141"/>
    </source>
</evidence>
<dbReference type="Proteomes" id="UP000294575">
    <property type="component" value="Unassembled WGS sequence"/>
</dbReference>
<feature type="transmembrane region" description="Helical" evidence="7">
    <location>
        <begin position="424"/>
        <end position="452"/>
    </location>
</feature>
<dbReference type="PROSITE" id="PS01271">
    <property type="entry name" value="NA_SULFATE"/>
    <property type="match status" value="1"/>
</dbReference>
<feature type="transmembrane region" description="Helical" evidence="7">
    <location>
        <begin position="584"/>
        <end position="607"/>
    </location>
</feature>
<evidence type="ECO:0000259" key="8">
    <source>
        <dbReference type="PROSITE" id="PS51202"/>
    </source>
</evidence>
<evidence type="ECO:0000313" key="10">
    <source>
        <dbReference type="Proteomes" id="UP000294575"/>
    </source>
</evidence>
<feature type="transmembrane region" description="Helical" evidence="7">
    <location>
        <begin position="95"/>
        <end position="123"/>
    </location>
</feature>
<feature type="domain" description="RCK C-terminal" evidence="8">
    <location>
        <begin position="313"/>
        <end position="397"/>
    </location>
</feature>
<keyword evidence="2" id="KW-0813">Transport</keyword>
<keyword evidence="3 7" id="KW-0812">Transmembrane</keyword>
<evidence type="ECO:0000313" key="9">
    <source>
        <dbReference type="EMBL" id="TDQ36789.1"/>
    </source>
</evidence>
<feature type="transmembrane region" description="Helical" evidence="7">
    <location>
        <begin position="28"/>
        <end position="45"/>
    </location>
</feature>
<feature type="transmembrane region" description="Helical" evidence="7">
    <location>
        <begin position="57"/>
        <end position="75"/>
    </location>
</feature>
<comment type="subcellular location">
    <subcellularLocation>
        <location evidence="1">Membrane</location>
        <topology evidence="1">Multi-pass membrane protein</topology>
    </subcellularLocation>
</comment>
<dbReference type="Pfam" id="PF03600">
    <property type="entry name" value="CitMHS"/>
    <property type="match status" value="1"/>
</dbReference>
<dbReference type="InterPro" id="IPR036721">
    <property type="entry name" value="RCK_C_sf"/>
</dbReference>
<dbReference type="AlphaFoldDB" id="A0A4R6TXP7"/>
<dbReference type="Pfam" id="PF02080">
    <property type="entry name" value="TrkA_C"/>
    <property type="match status" value="2"/>
</dbReference>
<dbReference type="PROSITE" id="PS51202">
    <property type="entry name" value="RCK_C"/>
    <property type="match status" value="2"/>
</dbReference>
<dbReference type="GO" id="GO:0005886">
    <property type="term" value="C:plasma membrane"/>
    <property type="evidence" value="ECO:0007669"/>
    <property type="project" value="TreeGrafter"/>
</dbReference>
<dbReference type="InterPro" id="IPR031312">
    <property type="entry name" value="Na/sul_symport_CS"/>
</dbReference>
<feature type="transmembrane region" description="Helical" evidence="7">
    <location>
        <begin position="135"/>
        <end position="153"/>
    </location>
</feature>
<accession>A0A4R6TXP7</accession>
<protein>
    <submittedName>
        <fullName evidence="9">Di/tricarboxylate transporter</fullName>
    </submittedName>
</protein>
<evidence type="ECO:0000256" key="2">
    <source>
        <dbReference type="ARBA" id="ARBA00022448"/>
    </source>
</evidence>
<evidence type="ECO:0000256" key="7">
    <source>
        <dbReference type="SAM" id="Phobius"/>
    </source>
</evidence>
<keyword evidence="6 7" id="KW-0472">Membrane</keyword>
<comment type="caution">
    <text evidence="9">The sequence shown here is derived from an EMBL/GenBank/DDBJ whole genome shotgun (WGS) entry which is preliminary data.</text>
</comment>
<reference evidence="9 10" key="1">
    <citation type="submission" date="2019-03" db="EMBL/GenBank/DDBJ databases">
        <title>Genomic Encyclopedia of Type Strains, Phase IV (KMG-IV): sequencing the most valuable type-strain genomes for metagenomic binning, comparative biology and taxonomic classification.</title>
        <authorList>
            <person name="Goeker M."/>
        </authorList>
    </citation>
    <scope>NUCLEOTIDE SEQUENCE [LARGE SCALE GENOMIC DNA]</scope>
    <source>
        <strain evidence="9 10">DSM 28679</strain>
    </source>
</reference>
<proteinExistence type="predicted"/>
<dbReference type="SUPFAM" id="SSF116726">
    <property type="entry name" value="TrkA C-terminal domain-like"/>
    <property type="match status" value="2"/>
</dbReference>
<dbReference type="InterPro" id="IPR004680">
    <property type="entry name" value="Cit_transptr-like_dom"/>
</dbReference>
<dbReference type="OrthoDB" id="9809303at2"/>
<dbReference type="Gene3D" id="3.30.70.1450">
    <property type="entry name" value="Regulator of K+ conductance, C-terminal domain"/>
    <property type="match status" value="2"/>
</dbReference>
<evidence type="ECO:0000256" key="6">
    <source>
        <dbReference type="ARBA" id="ARBA00023136"/>
    </source>
</evidence>
<feature type="transmembrane region" description="Helical" evidence="7">
    <location>
        <begin position="534"/>
        <end position="563"/>
    </location>
</feature>
<organism evidence="9 10">
    <name type="scientific">Thiopseudomonas denitrificans</name>
    <dbReference type="NCBI Taxonomy" id="1501432"/>
    <lineage>
        <taxon>Bacteria</taxon>
        <taxon>Pseudomonadati</taxon>
        <taxon>Pseudomonadota</taxon>
        <taxon>Gammaproteobacteria</taxon>
        <taxon>Pseudomonadales</taxon>
        <taxon>Pseudomonadaceae</taxon>
        <taxon>Thiopseudomonas</taxon>
    </lineage>
</organism>
<evidence type="ECO:0000256" key="3">
    <source>
        <dbReference type="ARBA" id="ARBA00022692"/>
    </source>
</evidence>
<dbReference type="GO" id="GO:0008324">
    <property type="term" value="F:monoatomic cation transmembrane transporter activity"/>
    <property type="evidence" value="ECO:0007669"/>
    <property type="project" value="InterPro"/>
</dbReference>
<name>A0A4R6TXP7_9GAMM</name>
<dbReference type="EMBL" id="SNYK01000010">
    <property type="protein sequence ID" value="TDQ36789.1"/>
    <property type="molecule type" value="Genomic_DNA"/>
</dbReference>
<dbReference type="InterPro" id="IPR051679">
    <property type="entry name" value="DASS-Related_Transporters"/>
</dbReference>
<dbReference type="InterPro" id="IPR006037">
    <property type="entry name" value="RCK_C"/>
</dbReference>
<sequence>MNMPLLWVLTLLLISVILFVRNKPRMDVVALLMIVALPLTGVLTMEETLAGFSDPSVIVIAALFVVGEGLVRTGIANQMGEQLVKHAGNSEARLIILLMVAVTGLGSVMSSTGVVAIFIPVVLSMASRLNIHPSRLMMPLSFAGLISGMQTLVATPPNMVIHSELVRNGHEGFSFLAFTPIGLVILALGTGYMLLARKWLGNDSTDKDSKEPRHRIQDLVREYRLEGRERRLRVKANSILTGQTLDELQLRKQYGINVIAVERQQRFRRNLLSATGSTEVRAGDILLANLVSPTIDLLTSYYELGVEPLSTEDSYFGDHSRILGLAEVMLPPDSGLIGKTIQELGFRSRRKLNVIGLRRNRAALDGLLVDEVLKAGDTLLVAGNWKHIHALQGYTRDFLVLSLPAEVDQGAPALVKAPHALFSLAVMVGLMVTGAVPNVMAVLIAGLLMGAFRCINMDSAYKSIHWQSIILIVGMLPFATALQKTGGIDLAVQGLMGAFGDAGPRMILAILFVATAVTGLFISNTATAVLMAPVAIASAGVMGASPAPFAMTVALAASAAFMTPVSSPVNTLVLGPGQYRFSDFLRIGVPFTLIVLVATVLLVPVLFPF</sequence>
<keyword evidence="5 7" id="KW-1133">Transmembrane helix</keyword>
<evidence type="ECO:0000256" key="4">
    <source>
        <dbReference type="ARBA" id="ARBA00022737"/>
    </source>
</evidence>
<evidence type="ECO:0000256" key="5">
    <source>
        <dbReference type="ARBA" id="ARBA00022989"/>
    </source>
</evidence>
<feature type="domain" description="RCK C-terminal" evidence="8">
    <location>
        <begin position="217"/>
        <end position="304"/>
    </location>
</feature>